<dbReference type="EMBL" id="CP001230">
    <property type="protein sequence ID" value="ACO04270.1"/>
    <property type="molecule type" value="Genomic_DNA"/>
</dbReference>
<dbReference type="Proteomes" id="UP000001366">
    <property type="component" value="Chromosome"/>
</dbReference>
<evidence type="ECO:0000313" key="2">
    <source>
        <dbReference type="EMBL" id="ACO04270.1"/>
    </source>
</evidence>
<evidence type="ECO:0000256" key="1">
    <source>
        <dbReference type="SAM" id="Phobius"/>
    </source>
</evidence>
<dbReference type="KEGG" id="pmx:PERMA_0710"/>
<accession>C0QPA2</accession>
<keyword evidence="1" id="KW-1133">Transmembrane helix</keyword>
<reference evidence="2 3" key="1">
    <citation type="journal article" date="2009" name="J. Bacteriol.">
        <title>Complete and draft genome sequences of six members of the Aquificales.</title>
        <authorList>
            <person name="Reysenbach A.L."/>
            <person name="Hamamura N."/>
            <person name="Podar M."/>
            <person name="Griffiths E."/>
            <person name="Ferreira S."/>
            <person name="Hochstein R."/>
            <person name="Heidelberg J."/>
            <person name="Johnson J."/>
            <person name="Mead D."/>
            <person name="Pohorille A."/>
            <person name="Sarmiento M."/>
            <person name="Schweighofer K."/>
            <person name="Seshadri R."/>
            <person name="Voytek M.A."/>
        </authorList>
    </citation>
    <scope>NUCLEOTIDE SEQUENCE [LARGE SCALE GENOMIC DNA]</scope>
    <source>
        <strain evidence="3">DSM 14350 / EX-H1</strain>
    </source>
</reference>
<protein>
    <submittedName>
        <fullName evidence="2">Uncharacterized protein</fullName>
    </submittedName>
</protein>
<sequence>MLEYTDYLKFISSFVIIIIFLYAIYYFVNNYGKGLIPGKKGLIKILDIRYISKGKGFAIIEANRQFFLISFDEKEIKVIKEWDTINTGDSLSEKDENNNP</sequence>
<keyword evidence="1" id="KW-0812">Transmembrane</keyword>
<proteinExistence type="predicted"/>
<dbReference type="HOGENOM" id="CLU_2303289_0_0_0"/>
<dbReference type="OrthoDB" id="15491at2"/>
<feature type="transmembrane region" description="Helical" evidence="1">
    <location>
        <begin position="7"/>
        <end position="28"/>
    </location>
</feature>
<dbReference type="AlphaFoldDB" id="C0QPA2"/>
<name>C0QPA2_PERMH</name>
<keyword evidence="1" id="KW-0472">Membrane</keyword>
<dbReference type="eggNOG" id="ENOG502ZVFD">
    <property type="taxonomic scope" value="Bacteria"/>
</dbReference>
<gene>
    <name evidence="2" type="ordered locus">PERMA_0710</name>
</gene>
<keyword evidence="3" id="KW-1185">Reference proteome</keyword>
<dbReference type="RefSeq" id="WP_012676508.1">
    <property type="nucleotide sequence ID" value="NC_012440.1"/>
</dbReference>
<organism evidence="2 3">
    <name type="scientific">Persephonella marina (strain DSM 14350 / EX-H1)</name>
    <dbReference type="NCBI Taxonomy" id="123214"/>
    <lineage>
        <taxon>Bacteria</taxon>
        <taxon>Pseudomonadati</taxon>
        <taxon>Aquificota</taxon>
        <taxon>Aquificia</taxon>
        <taxon>Aquificales</taxon>
        <taxon>Hydrogenothermaceae</taxon>
        <taxon>Persephonella</taxon>
    </lineage>
</organism>
<dbReference type="PaxDb" id="123214-PERMA_0710"/>
<evidence type="ECO:0000313" key="3">
    <source>
        <dbReference type="Proteomes" id="UP000001366"/>
    </source>
</evidence>
<dbReference type="STRING" id="123214.PERMA_0710"/>